<proteinExistence type="predicted"/>
<reference evidence="2" key="1">
    <citation type="submission" date="2018-05" db="EMBL/GenBank/DDBJ databases">
        <authorList>
            <person name="Lanie J.A."/>
            <person name="Ng W.-L."/>
            <person name="Kazmierczak K.M."/>
            <person name="Andrzejewski T.M."/>
            <person name="Davidsen T.M."/>
            <person name="Wayne K.J."/>
            <person name="Tettelin H."/>
            <person name="Glass J.I."/>
            <person name="Rusch D."/>
            <person name="Podicherti R."/>
            <person name="Tsui H.-C.T."/>
            <person name="Winkler M.E."/>
        </authorList>
    </citation>
    <scope>NUCLEOTIDE SEQUENCE</scope>
</reference>
<protein>
    <submittedName>
        <fullName evidence="2">Uncharacterized protein</fullName>
    </submittedName>
</protein>
<accession>A0A382G9X9</accession>
<keyword evidence="1" id="KW-1133">Transmembrane helix</keyword>
<feature type="transmembrane region" description="Helical" evidence="1">
    <location>
        <begin position="6"/>
        <end position="26"/>
    </location>
</feature>
<keyword evidence="1" id="KW-0812">Transmembrane</keyword>
<keyword evidence="1" id="KW-0472">Membrane</keyword>
<evidence type="ECO:0000313" key="2">
    <source>
        <dbReference type="EMBL" id="SVB72048.1"/>
    </source>
</evidence>
<gene>
    <name evidence="2" type="ORF">METZ01_LOCUS224902</name>
</gene>
<organism evidence="2">
    <name type="scientific">marine metagenome</name>
    <dbReference type="NCBI Taxonomy" id="408172"/>
    <lineage>
        <taxon>unclassified sequences</taxon>
        <taxon>metagenomes</taxon>
        <taxon>ecological metagenomes</taxon>
    </lineage>
</organism>
<evidence type="ECO:0000256" key="1">
    <source>
        <dbReference type="SAM" id="Phobius"/>
    </source>
</evidence>
<dbReference type="EMBL" id="UINC01054392">
    <property type="protein sequence ID" value="SVB72048.1"/>
    <property type="molecule type" value="Genomic_DNA"/>
</dbReference>
<dbReference type="AlphaFoldDB" id="A0A382G9X9"/>
<sequence length="48" mass="5368">MEGMTLFIFHVIVVGILIAVTAFIAYNAGKNKGRFISEGQDNRNVQRK</sequence>
<name>A0A382G9X9_9ZZZZ</name>